<name>S6AZW9_SULDS</name>
<dbReference type="AlphaFoldDB" id="S6AZW9"/>
<feature type="domain" description="HTH crp-type" evidence="5">
    <location>
        <begin position="125"/>
        <end position="195"/>
    </location>
</feature>
<dbReference type="GO" id="GO:0005829">
    <property type="term" value="C:cytosol"/>
    <property type="evidence" value="ECO:0007669"/>
    <property type="project" value="TreeGrafter"/>
</dbReference>
<dbReference type="SMART" id="SM00419">
    <property type="entry name" value="HTH_CRP"/>
    <property type="match status" value="1"/>
</dbReference>
<dbReference type="HOGENOM" id="CLU_075053_4_0_4"/>
<dbReference type="SMART" id="SM00100">
    <property type="entry name" value="cNMP"/>
    <property type="match status" value="1"/>
</dbReference>
<reference evidence="6 7" key="1">
    <citation type="journal article" date="2012" name="Appl. Environ. Microbiol.">
        <title>Draft genome sequence of a psychrotolerant sulfur-oxidizing bacterium, Sulfuricella denitrificans skB26, and proteomic insights into cold adaptation.</title>
        <authorList>
            <person name="Watanabe T."/>
            <person name="Kojima H."/>
            <person name="Fukui M."/>
        </authorList>
    </citation>
    <scope>NUCLEOTIDE SEQUENCE [LARGE SCALE GENOMIC DNA]</scope>
    <source>
        <strain evidence="7">skB26</strain>
    </source>
</reference>
<keyword evidence="7" id="KW-1185">Reference proteome</keyword>
<dbReference type="STRING" id="1163617.SCD_n00198"/>
<proteinExistence type="predicted"/>
<dbReference type="EMBL" id="AP013066">
    <property type="protein sequence ID" value="BAN34047.1"/>
    <property type="molecule type" value="Genomic_DNA"/>
</dbReference>
<evidence type="ECO:0000256" key="1">
    <source>
        <dbReference type="ARBA" id="ARBA00023015"/>
    </source>
</evidence>
<dbReference type="InterPro" id="IPR000595">
    <property type="entry name" value="cNMP-bd_dom"/>
</dbReference>
<protein>
    <submittedName>
        <fullName evidence="6">Crp/Fnr family transcriptional regulator</fullName>
    </submittedName>
</protein>
<dbReference type="InterPro" id="IPR050397">
    <property type="entry name" value="Env_Response_Regulators"/>
</dbReference>
<dbReference type="eggNOG" id="COG0664">
    <property type="taxonomic scope" value="Bacteria"/>
</dbReference>
<dbReference type="InterPro" id="IPR012318">
    <property type="entry name" value="HTH_CRP"/>
</dbReference>
<dbReference type="SUPFAM" id="SSF51206">
    <property type="entry name" value="cAMP-binding domain-like"/>
    <property type="match status" value="1"/>
</dbReference>
<dbReference type="PANTHER" id="PTHR24567:SF68">
    <property type="entry name" value="DNA-BINDING TRANSCRIPTIONAL DUAL REGULATOR CRP"/>
    <property type="match status" value="1"/>
</dbReference>
<dbReference type="InterPro" id="IPR036390">
    <property type="entry name" value="WH_DNA-bd_sf"/>
</dbReference>
<feature type="domain" description="Cyclic nucleotide-binding" evidence="4">
    <location>
        <begin position="1"/>
        <end position="94"/>
    </location>
</feature>
<dbReference type="Gene3D" id="2.60.120.10">
    <property type="entry name" value="Jelly Rolls"/>
    <property type="match status" value="1"/>
</dbReference>
<dbReference type="Pfam" id="PF00027">
    <property type="entry name" value="cNMP_binding"/>
    <property type="match status" value="1"/>
</dbReference>
<keyword evidence="1" id="KW-0805">Transcription regulation</keyword>
<dbReference type="Gene3D" id="1.10.10.10">
    <property type="entry name" value="Winged helix-like DNA-binding domain superfamily/Winged helix DNA-binding domain"/>
    <property type="match status" value="1"/>
</dbReference>
<dbReference type="KEGG" id="sdr:SCD_n00198"/>
<dbReference type="Pfam" id="PF13545">
    <property type="entry name" value="HTH_Crp_2"/>
    <property type="match status" value="1"/>
</dbReference>
<dbReference type="InterPro" id="IPR018490">
    <property type="entry name" value="cNMP-bd_dom_sf"/>
</dbReference>
<evidence type="ECO:0000256" key="3">
    <source>
        <dbReference type="ARBA" id="ARBA00023163"/>
    </source>
</evidence>
<accession>S6AZW9</accession>
<evidence type="ECO:0000259" key="5">
    <source>
        <dbReference type="PROSITE" id="PS51063"/>
    </source>
</evidence>
<evidence type="ECO:0000256" key="2">
    <source>
        <dbReference type="ARBA" id="ARBA00023125"/>
    </source>
</evidence>
<keyword evidence="3" id="KW-0804">Transcription</keyword>
<evidence type="ECO:0000259" key="4">
    <source>
        <dbReference type="PROSITE" id="PS50042"/>
    </source>
</evidence>
<dbReference type="CDD" id="cd00038">
    <property type="entry name" value="CAP_ED"/>
    <property type="match status" value="1"/>
</dbReference>
<dbReference type="SUPFAM" id="SSF46785">
    <property type="entry name" value="Winged helix' DNA-binding domain"/>
    <property type="match status" value="1"/>
</dbReference>
<dbReference type="Proteomes" id="UP000015559">
    <property type="component" value="Chromosome"/>
</dbReference>
<dbReference type="GO" id="GO:0003700">
    <property type="term" value="F:DNA-binding transcription factor activity"/>
    <property type="evidence" value="ECO:0007669"/>
    <property type="project" value="TreeGrafter"/>
</dbReference>
<organism evidence="6 7">
    <name type="scientific">Sulfuricella denitrificans (strain DSM 22764 / NBRC 105220 / skB26)</name>
    <dbReference type="NCBI Taxonomy" id="1163617"/>
    <lineage>
        <taxon>Bacteria</taxon>
        <taxon>Pseudomonadati</taxon>
        <taxon>Pseudomonadota</taxon>
        <taxon>Betaproteobacteria</taxon>
        <taxon>Nitrosomonadales</taxon>
        <taxon>Sulfuricellaceae</taxon>
        <taxon>Sulfuricella</taxon>
    </lineage>
</organism>
<gene>
    <name evidence="6" type="ORF">SCD_n00198</name>
</gene>
<sequence length="205" mass="22885">MKQLVNYGQVVELNTGQTIFSQGEPCHHFYLVQRGMIKLYRLSVDGTEKVMDLAAPKQLFAEAVMFAGTYPLHAAAIEPSTVFAFDCKNFMTLLKDNNALCFSLMTSMSHCLNGMINEIDRLTLHSGTQRLAEYLLEQVPEGVMQSSRIRLLVPKLVIASRLGIQPETFSRIMARLRSDGMIETHNDTILLKDLCALRCLAACPG</sequence>
<dbReference type="PANTHER" id="PTHR24567">
    <property type="entry name" value="CRP FAMILY TRANSCRIPTIONAL REGULATORY PROTEIN"/>
    <property type="match status" value="1"/>
</dbReference>
<dbReference type="InterPro" id="IPR036388">
    <property type="entry name" value="WH-like_DNA-bd_sf"/>
</dbReference>
<dbReference type="PROSITE" id="PS51063">
    <property type="entry name" value="HTH_CRP_2"/>
    <property type="match status" value="1"/>
</dbReference>
<evidence type="ECO:0000313" key="7">
    <source>
        <dbReference type="Proteomes" id="UP000015559"/>
    </source>
</evidence>
<dbReference type="PROSITE" id="PS50042">
    <property type="entry name" value="CNMP_BINDING_3"/>
    <property type="match status" value="1"/>
</dbReference>
<dbReference type="InterPro" id="IPR014710">
    <property type="entry name" value="RmlC-like_jellyroll"/>
</dbReference>
<keyword evidence="2" id="KW-0238">DNA-binding</keyword>
<dbReference type="GO" id="GO:0003677">
    <property type="term" value="F:DNA binding"/>
    <property type="evidence" value="ECO:0007669"/>
    <property type="project" value="UniProtKB-KW"/>
</dbReference>
<evidence type="ECO:0000313" key="6">
    <source>
        <dbReference type="EMBL" id="BAN34047.1"/>
    </source>
</evidence>